<reference evidence="2" key="1">
    <citation type="journal article" date="2006" name="PLoS Biol.">
        <title>Macronuclear genome sequence of the ciliate Tetrahymena thermophila, a model eukaryote.</title>
        <authorList>
            <person name="Eisen J.A."/>
            <person name="Coyne R.S."/>
            <person name="Wu M."/>
            <person name="Wu D."/>
            <person name="Thiagarajan M."/>
            <person name="Wortman J.R."/>
            <person name="Badger J.H."/>
            <person name="Ren Q."/>
            <person name="Amedeo P."/>
            <person name="Jones K.M."/>
            <person name="Tallon L.J."/>
            <person name="Delcher A.L."/>
            <person name="Salzberg S.L."/>
            <person name="Silva J.C."/>
            <person name="Haas B.J."/>
            <person name="Majoros W.H."/>
            <person name="Farzad M."/>
            <person name="Carlton J.M."/>
            <person name="Smith R.K. Jr."/>
            <person name="Garg J."/>
            <person name="Pearlman R.E."/>
            <person name="Karrer K.M."/>
            <person name="Sun L."/>
            <person name="Manning G."/>
            <person name="Elde N.C."/>
            <person name="Turkewitz A.P."/>
            <person name="Asai D.J."/>
            <person name="Wilkes D.E."/>
            <person name="Wang Y."/>
            <person name="Cai H."/>
            <person name="Collins K."/>
            <person name="Stewart B.A."/>
            <person name="Lee S.R."/>
            <person name="Wilamowska K."/>
            <person name="Weinberg Z."/>
            <person name="Ruzzo W.L."/>
            <person name="Wloga D."/>
            <person name="Gaertig J."/>
            <person name="Frankel J."/>
            <person name="Tsao C.-C."/>
            <person name="Gorovsky M.A."/>
            <person name="Keeling P.J."/>
            <person name="Waller R.F."/>
            <person name="Patron N.J."/>
            <person name="Cherry J.M."/>
            <person name="Stover N.A."/>
            <person name="Krieger C.J."/>
            <person name="del Toro C."/>
            <person name="Ryder H.F."/>
            <person name="Williamson S.C."/>
            <person name="Barbeau R.A."/>
            <person name="Hamilton E.P."/>
            <person name="Orias E."/>
        </authorList>
    </citation>
    <scope>NUCLEOTIDE SEQUENCE [LARGE SCALE GENOMIC DNA]</scope>
    <source>
        <strain evidence="2">SB210</strain>
    </source>
</reference>
<gene>
    <name evidence="1" type="ORF">TTHERM_00123820</name>
</gene>
<protein>
    <submittedName>
        <fullName evidence="1">Uncharacterized protein</fullName>
    </submittedName>
</protein>
<dbReference type="AlphaFoldDB" id="Q22YN9"/>
<dbReference type="HOGENOM" id="CLU_410794_0_0_1"/>
<dbReference type="Proteomes" id="UP000009168">
    <property type="component" value="Unassembled WGS sequence"/>
</dbReference>
<dbReference type="RefSeq" id="XP_001010877.1">
    <property type="nucleotide sequence ID" value="XM_001010877.1"/>
</dbReference>
<organism evidence="1 2">
    <name type="scientific">Tetrahymena thermophila (strain SB210)</name>
    <dbReference type="NCBI Taxonomy" id="312017"/>
    <lineage>
        <taxon>Eukaryota</taxon>
        <taxon>Sar</taxon>
        <taxon>Alveolata</taxon>
        <taxon>Ciliophora</taxon>
        <taxon>Intramacronucleata</taxon>
        <taxon>Oligohymenophorea</taxon>
        <taxon>Hymenostomatida</taxon>
        <taxon>Tetrahymenina</taxon>
        <taxon>Tetrahymenidae</taxon>
        <taxon>Tetrahymena</taxon>
    </lineage>
</organism>
<sequence>MSYLNEQNVLKYNLFKALNDNREYQNLPPNKKKALEKLSSIQLNEQQDKSTIINPSISQWQENLIQTVKEKHQSEDLFIQQLEKNEPILSPVQKKKIEINKLAIQKAYQRIKERNVKDKMDKQYNSTNVSNQNNQVQVPETHFSYSRTLSSLKEFKLKEYNKNLIKKLIEKQNPMQMKTSPSNKQLFQASQVQEENGATINTTNYNSLDQKQLAFNEFQRSQRGYLNSLQSTNENYNGGQLLNSNTERESSLTATVTFNQTLNPLQNNQHKIENLEGNQISLSKRQSSFKKLNQNTNHNSNFITTMGQQFLMRKSLYEQSKIEDLQIVQNQAQFSTNRKQPQKLVQRIIKSKNKSLRDLTPEIYQSQVKEQMHSRDGDFNSRVNKYLQNFQNIQEKNQSDSNLQQFRIYQTPRSHQLKQRSQKKNLESIQFYGLPTNKNDSDQNYSSQFCNVKLPLSCKQKIGGSPMYIQRTKSITLQLTNNNNLNHSGNHTPNKISAKFRQAFKESIERHVSRENEQIAEIQKLFQDPSTQSLIQQIKDNVQAKQLSNNNKHMQQFLKENPQIFSQNKNSHLQKEIVQQDNSSVEWLTSSRAQQNSLKFTEEEEESIQNIDTKLVFENLPVDQQLNELNYLQKAMLNSQQHQITKFIFSENHFKRKNQPQLEKKIFKV</sequence>
<evidence type="ECO:0000313" key="1">
    <source>
        <dbReference type="EMBL" id="EAR90632.1"/>
    </source>
</evidence>
<name>Q22YN9_TETTS</name>
<dbReference type="KEGG" id="tet:TTHERM_00123820"/>
<dbReference type="GeneID" id="7833259"/>
<keyword evidence="2" id="KW-1185">Reference proteome</keyword>
<dbReference type="InParanoid" id="Q22YN9"/>
<evidence type="ECO:0000313" key="2">
    <source>
        <dbReference type="Proteomes" id="UP000009168"/>
    </source>
</evidence>
<dbReference type="EMBL" id="GG662798">
    <property type="protein sequence ID" value="EAR90632.1"/>
    <property type="molecule type" value="Genomic_DNA"/>
</dbReference>
<proteinExistence type="predicted"/>
<accession>Q22YN9</accession>